<dbReference type="Proteomes" id="UP000324105">
    <property type="component" value="Unassembled WGS sequence"/>
</dbReference>
<gene>
    <name evidence="1" type="ORF">FKX92_01970</name>
</gene>
<organism evidence="1 2">
    <name type="scientific">Streptococcus sanguinis</name>
    <dbReference type="NCBI Taxonomy" id="1305"/>
    <lineage>
        <taxon>Bacteria</taxon>
        <taxon>Bacillati</taxon>
        <taxon>Bacillota</taxon>
        <taxon>Bacilli</taxon>
        <taxon>Lactobacillales</taxon>
        <taxon>Streptococcaceae</taxon>
        <taxon>Streptococcus</taxon>
    </lineage>
</organism>
<sequence length="227" mass="25776">MSKPFQAGLPRKTNGNWKNFMTDYIDLALKYGGFTSLDRVYLKQVLAGLTEEQKRSFITPPPSVINAYFAELYQKKSPEAATAYFLEISQALDLWNTEPSFVENKPFVRLNLSGKSYGFCYESEEVGLVFPEKPEPVTADLLFEIAQVFPQYLVYEEAGRIKMAPLKAESQVVDSQALTALTDWQQLADGSQRVLGYNQDEVSQLAQSYAGRKYYHSQNRSAMIYII</sequence>
<keyword evidence="1" id="KW-0456">Lyase</keyword>
<dbReference type="EMBL" id="VIBR01000001">
    <property type="protein sequence ID" value="KAA0119331.1"/>
    <property type="molecule type" value="Genomic_DNA"/>
</dbReference>
<accession>A0A5A7ZU60</accession>
<dbReference type="AlphaFoldDB" id="A0A5A7ZU60"/>
<dbReference type="GO" id="GO:0016829">
    <property type="term" value="F:lyase activity"/>
    <property type="evidence" value="ECO:0007669"/>
    <property type="project" value="UniProtKB-KW"/>
</dbReference>
<reference evidence="1 2" key="1">
    <citation type="submission" date="2019-06" db="EMBL/GenBank/DDBJ databases">
        <title>Genome sequence and analysis of a MDR-Streptococcus sanguis isolated from throat swab of children with scarlet fever from Hangzhou,China.</title>
        <authorList>
            <person name="Huang Y."/>
            <person name="Xie L."/>
            <person name="Liu W."/>
        </authorList>
    </citation>
    <scope>NUCLEOTIDE SEQUENCE [LARGE SCALE GENOMIC DNA]</scope>
    <source>
        <strain evidence="1 2">S28</strain>
    </source>
</reference>
<protein>
    <submittedName>
        <fullName evidence="1">Cystathionine beta-lyase</fullName>
    </submittedName>
</protein>
<evidence type="ECO:0000313" key="2">
    <source>
        <dbReference type="Proteomes" id="UP000324105"/>
    </source>
</evidence>
<proteinExistence type="predicted"/>
<comment type="caution">
    <text evidence="1">The sequence shown here is derived from an EMBL/GenBank/DDBJ whole genome shotgun (WGS) entry which is preliminary data.</text>
</comment>
<name>A0A5A7ZU60_STRSA</name>
<evidence type="ECO:0000313" key="1">
    <source>
        <dbReference type="EMBL" id="KAA0119331.1"/>
    </source>
</evidence>